<evidence type="ECO:0000256" key="1">
    <source>
        <dbReference type="SAM" id="MobiDB-lite"/>
    </source>
</evidence>
<feature type="region of interest" description="Disordered" evidence="1">
    <location>
        <begin position="54"/>
        <end position="77"/>
    </location>
</feature>
<evidence type="ECO:0000313" key="3">
    <source>
        <dbReference type="Proteomes" id="UP001595190"/>
    </source>
</evidence>
<proteinExistence type="predicted"/>
<protein>
    <recommendedName>
        <fullName evidence="4">Helix-turn-helix domain-containing protein</fullName>
    </recommendedName>
</protein>
<organism evidence="2 3">
    <name type="scientific">Labrys neptuniae</name>
    <dbReference type="NCBI Taxonomy" id="376174"/>
    <lineage>
        <taxon>Bacteria</taxon>
        <taxon>Pseudomonadati</taxon>
        <taxon>Pseudomonadota</taxon>
        <taxon>Alphaproteobacteria</taxon>
        <taxon>Hyphomicrobiales</taxon>
        <taxon>Xanthobacteraceae</taxon>
        <taxon>Labrys</taxon>
    </lineage>
</organism>
<dbReference type="Gene3D" id="1.10.10.60">
    <property type="entry name" value="Homeodomain-like"/>
    <property type="match status" value="1"/>
</dbReference>
<name>A0ABV6ZIG1_9HYPH</name>
<sequence length="134" mass="15141">MAMPNSKPRHYRAADQLETARALRAKGANLRQIAQALGRNHRAVTALLAQFGPSQNQVEGGESEETAEQDRQAQAHRRATLQHLNDIRREHGFDKRWESYVLRPETALPLDSWRFLDFSPTGSPAEMCAGQLEH</sequence>
<dbReference type="RefSeq" id="WP_394312485.1">
    <property type="nucleotide sequence ID" value="NZ_JBHGPK010000008.1"/>
</dbReference>
<gene>
    <name evidence="2" type="ORF">ACETRX_20055</name>
</gene>
<accession>A0ABV6ZIG1</accession>
<evidence type="ECO:0000313" key="2">
    <source>
        <dbReference type="EMBL" id="MFC2251939.1"/>
    </source>
</evidence>
<dbReference type="EMBL" id="JBHGPK010000008">
    <property type="protein sequence ID" value="MFC2251939.1"/>
    <property type="molecule type" value="Genomic_DNA"/>
</dbReference>
<evidence type="ECO:0008006" key="4">
    <source>
        <dbReference type="Google" id="ProtNLM"/>
    </source>
</evidence>
<comment type="caution">
    <text evidence="2">The sequence shown here is derived from an EMBL/GenBank/DDBJ whole genome shotgun (WGS) entry which is preliminary data.</text>
</comment>
<reference evidence="2 3" key="1">
    <citation type="submission" date="2024-09" db="EMBL/GenBank/DDBJ databases">
        <title>Description of Labrys sedimenti sp. nov., isolated from a diclofenac-degrading enrichment culture, and genome-based reclassification of Labrys portucalensis as a later heterotypic synonym of Labrys neptuniae.</title>
        <authorList>
            <person name="Tancsics A."/>
            <person name="Csepanyi A."/>
        </authorList>
    </citation>
    <scope>NUCLEOTIDE SEQUENCE [LARGE SCALE GENOMIC DNA]</scope>
    <source>
        <strain evidence="2 3">LMG 23412</strain>
    </source>
</reference>
<dbReference type="Proteomes" id="UP001595190">
    <property type="component" value="Unassembled WGS sequence"/>
</dbReference>